<dbReference type="Pfam" id="PF02654">
    <property type="entry name" value="CobS"/>
    <property type="match status" value="1"/>
</dbReference>
<sequence length="313" mass="32245">MVDGLKLAFGTLSVLPVGAPGKVDRRVAGRAMVWAPVVGLVLGGIAGLVVYAVDRVKPDASLLAAVLGVIVLMVLSGALHLDGLADSADGFGSRRDRETKLRIMKQSDIGPFGVVSIAAVLLIDVAALQACVQNGFGWQSLLIAGVASRLTLPWSCRTSVPSARPDGLGAMVAGTVRPYAAALLTLVSLAGAATLGWLASRSTVRGWFSYSDLSDEGSLVDFSGSRAMETLRIFSNQPHSTVPGNTRLAQWLNLSTLQLTIIGAGVAVLAAVLLSFAATRRTGKSLGGITGDTLGATVELAVPVTLLILAFTS</sequence>
<organism evidence="20 21">
    <name type="scientific">Kribbella koreensis</name>
    <dbReference type="NCBI Taxonomy" id="57909"/>
    <lineage>
        <taxon>Bacteria</taxon>
        <taxon>Bacillati</taxon>
        <taxon>Actinomycetota</taxon>
        <taxon>Actinomycetes</taxon>
        <taxon>Propionibacteriales</taxon>
        <taxon>Kribbellaceae</taxon>
        <taxon>Kribbella</taxon>
    </lineage>
</organism>
<comment type="catalytic activity">
    <reaction evidence="17 19">
        <text>alpha-ribazole + adenosylcob(III)inamide-GDP = adenosylcob(III)alamin + GMP + H(+)</text>
        <dbReference type="Rhea" id="RHEA:16049"/>
        <dbReference type="ChEBI" id="CHEBI:10329"/>
        <dbReference type="ChEBI" id="CHEBI:15378"/>
        <dbReference type="ChEBI" id="CHEBI:18408"/>
        <dbReference type="ChEBI" id="CHEBI:58115"/>
        <dbReference type="ChEBI" id="CHEBI:60487"/>
        <dbReference type="EC" id="2.7.8.26"/>
    </reaction>
</comment>
<comment type="cofactor">
    <cofactor evidence="1 19">
        <name>Mg(2+)</name>
        <dbReference type="ChEBI" id="CHEBI:18420"/>
    </cofactor>
</comment>
<comment type="caution">
    <text evidence="20">The sequence shown here is derived from an EMBL/GenBank/DDBJ whole genome shotgun (WGS) entry which is preliminary data.</text>
</comment>
<evidence type="ECO:0000256" key="9">
    <source>
        <dbReference type="ARBA" id="ARBA00022679"/>
    </source>
</evidence>
<proteinExistence type="inferred from homology"/>
<evidence type="ECO:0000256" key="14">
    <source>
        <dbReference type="ARBA" id="ARBA00025228"/>
    </source>
</evidence>
<keyword evidence="9 19" id="KW-0808">Transferase</keyword>
<comment type="function">
    <text evidence="14 19">Joins adenosylcobinamide-GDP and alpha-ribazole to generate adenosylcobalamin (Ado-cobalamin). Also synthesizes adenosylcobalamin 5'-phosphate from adenosylcobinamide-GDP and alpha-ribazole 5'-phosphate.</text>
</comment>
<evidence type="ECO:0000256" key="17">
    <source>
        <dbReference type="ARBA" id="ARBA00048623"/>
    </source>
</evidence>
<evidence type="ECO:0000256" key="3">
    <source>
        <dbReference type="ARBA" id="ARBA00004663"/>
    </source>
</evidence>
<dbReference type="EMBL" id="BAAAHK010000020">
    <property type="protein sequence ID" value="GAA0958989.1"/>
    <property type="molecule type" value="Genomic_DNA"/>
</dbReference>
<feature type="transmembrane region" description="Helical" evidence="19">
    <location>
        <begin position="289"/>
        <end position="311"/>
    </location>
</feature>
<feature type="transmembrane region" description="Helical" evidence="19">
    <location>
        <begin position="60"/>
        <end position="81"/>
    </location>
</feature>
<keyword evidence="7 19" id="KW-1003">Cell membrane</keyword>
<dbReference type="Proteomes" id="UP001500542">
    <property type="component" value="Unassembled WGS sequence"/>
</dbReference>
<keyword evidence="21" id="KW-1185">Reference proteome</keyword>
<keyword evidence="8 19" id="KW-0169">Cobalamin biosynthesis</keyword>
<evidence type="ECO:0000256" key="7">
    <source>
        <dbReference type="ARBA" id="ARBA00022475"/>
    </source>
</evidence>
<dbReference type="PANTHER" id="PTHR34148">
    <property type="entry name" value="ADENOSYLCOBINAMIDE-GDP RIBAZOLETRANSFERASE"/>
    <property type="match status" value="1"/>
</dbReference>
<comment type="subcellular location">
    <subcellularLocation>
        <location evidence="2 19">Cell membrane</location>
        <topology evidence="2 19">Multi-pass membrane protein</topology>
    </subcellularLocation>
</comment>
<keyword evidence="10 19" id="KW-0812">Transmembrane</keyword>
<evidence type="ECO:0000256" key="16">
    <source>
        <dbReference type="ARBA" id="ARBA00032853"/>
    </source>
</evidence>
<dbReference type="PANTHER" id="PTHR34148:SF1">
    <property type="entry name" value="ADENOSYLCOBINAMIDE-GDP RIBAZOLETRANSFERASE"/>
    <property type="match status" value="1"/>
</dbReference>
<comment type="pathway">
    <text evidence="3 19">Cofactor biosynthesis; adenosylcobalamin biosynthesis; adenosylcobalamin from cob(II)yrinate a,c-diamide: step 7/7.</text>
</comment>
<evidence type="ECO:0000313" key="20">
    <source>
        <dbReference type="EMBL" id="GAA0958989.1"/>
    </source>
</evidence>
<evidence type="ECO:0000256" key="12">
    <source>
        <dbReference type="ARBA" id="ARBA00022989"/>
    </source>
</evidence>
<evidence type="ECO:0000256" key="10">
    <source>
        <dbReference type="ARBA" id="ARBA00022692"/>
    </source>
</evidence>
<comment type="catalytic activity">
    <reaction evidence="18 19">
        <text>alpha-ribazole 5'-phosphate + adenosylcob(III)inamide-GDP = adenosylcob(III)alamin 5'-phosphate + GMP + H(+)</text>
        <dbReference type="Rhea" id="RHEA:23560"/>
        <dbReference type="ChEBI" id="CHEBI:15378"/>
        <dbReference type="ChEBI" id="CHEBI:57918"/>
        <dbReference type="ChEBI" id="CHEBI:58115"/>
        <dbReference type="ChEBI" id="CHEBI:60487"/>
        <dbReference type="ChEBI" id="CHEBI:60493"/>
        <dbReference type="EC" id="2.7.8.26"/>
    </reaction>
</comment>
<dbReference type="InterPro" id="IPR003805">
    <property type="entry name" value="CobS"/>
</dbReference>
<evidence type="ECO:0000256" key="15">
    <source>
        <dbReference type="ARBA" id="ARBA00032605"/>
    </source>
</evidence>
<evidence type="ECO:0000256" key="5">
    <source>
        <dbReference type="ARBA" id="ARBA00013200"/>
    </source>
</evidence>
<feature type="transmembrane region" description="Helical" evidence="19">
    <location>
        <begin position="179"/>
        <end position="199"/>
    </location>
</feature>
<feature type="transmembrane region" description="Helical" evidence="19">
    <location>
        <begin position="109"/>
        <end position="132"/>
    </location>
</feature>
<name>A0ABN1RKS1_9ACTN</name>
<evidence type="ECO:0000256" key="2">
    <source>
        <dbReference type="ARBA" id="ARBA00004651"/>
    </source>
</evidence>
<gene>
    <name evidence="19" type="primary">cobS</name>
    <name evidence="20" type="ORF">GCM10009554_71990</name>
</gene>
<evidence type="ECO:0000256" key="18">
    <source>
        <dbReference type="ARBA" id="ARBA00049504"/>
    </source>
</evidence>
<evidence type="ECO:0000313" key="21">
    <source>
        <dbReference type="Proteomes" id="UP001500542"/>
    </source>
</evidence>
<protein>
    <recommendedName>
        <fullName evidence="6 19">Adenosylcobinamide-GDP ribazoletransferase</fullName>
        <ecNumber evidence="5 19">2.7.8.26</ecNumber>
    </recommendedName>
    <alternativeName>
        <fullName evidence="16 19">Cobalamin synthase</fullName>
    </alternativeName>
    <alternativeName>
        <fullName evidence="15 19">Cobalamin-5'-phosphate synthase</fullName>
    </alternativeName>
</protein>
<evidence type="ECO:0000256" key="11">
    <source>
        <dbReference type="ARBA" id="ARBA00022842"/>
    </source>
</evidence>
<feature type="transmembrane region" description="Helical" evidence="19">
    <location>
        <begin position="257"/>
        <end position="277"/>
    </location>
</feature>
<dbReference type="HAMAP" id="MF_00719">
    <property type="entry name" value="CobS"/>
    <property type="match status" value="1"/>
</dbReference>
<keyword evidence="13 19" id="KW-0472">Membrane</keyword>
<comment type="similarity">
    <text evidence="4 19">Belongs to the CobS family.</text>
</comment>
<evidence type="ECO:0000256" key="8">
    <source>
        <dbReference type="ARBA" id="ARBA00022573"/>
    </source>
</evidence>
<accession>A0ABN1RKS1</accession>
<evidence type="ECO:0000256" key="4">
    <source>
        <dbReference type="ARBA" id="ARBA00010561"/>
    </source>
</evidence>
<evidence type="ECO:0000256" key="1">
    <source>
        <dbReference type="ARBA" id="ARBA00001946"/>
    </source>
</evidence>
<dbReference type="RefSeq" id="WP_343981051.1">
    <property type="nucleotide sequence ID" value="NZ_BAAAHK010000020.1"/>
</dbReference>
<feature type="transmembrane region" description="Helical" evidence="19">
    <location>
        <begin position="31"/>
        <end position="53"/>
    </location>
</feature>
<keyword evidence="11 19" id="KW-0460">Magnesium</keyword>
<keyword evidence="12 19" id="KW-1133">Transmembrane helix</keyword>
<dbReference type="EC" id="2.7.8.26" evidence="5 19"/>
<evidence type="ECO:0000256" key="13">
    <source>
        <dbReference type="ARBA" id="ARBA00023136"/>
    </source>
</evidence>
<reference evidence="20 21" key="1">
    <citation type="journal article" date="2019" name="Int. J. Syst. Evol. Microbiol.">
        <title>The Global Catalogue of Microorganisms (GCM) 10K type strain sequencing project: providing services to taxonomists for standard genome sequencing and annotation.</title>
        <authorList>
            <consortium name="The Broad Institute Genomics Platform"/>
            <consortium name="The Broad Institute Genome Sequencing Center for Infectious Disease"/>
            <person name="Wu L."/>
            <person name="Ma J."/>
        </authorList>
    </citation>
    <scope>NUCLEOTIDE SEQUENCE [LARGE SCALE GENOMIC DNA]</scope>
    <source>
        <strain evidence="20 21">JCM 10977</strain>
    </source>
</reference>
<evidence type="ECO:0000256" key="6">
    <source>
        <dbReference type="ARBA" id="ARBA00015850"/>
    </source>
</evidence>
<evidence type="ECO:0000256" key="19">
    <source>
        <dbReference type="HAMAP-Rule" id="MF_00719"/>
    </source>
</evidence>